<dbReference type="SUPFAM" id="SSF56349">
    <property type="entry name" value="DNA breaking-rejoining enzymes"/>
    <property type="match status" value="1"/>
</dbReference>
<reference evidence="3 4" key="1">
    <citation type="submission" date="2020-01" db="EMBL/GenBank/DDBJ databases">
        <title>Herbidospora sp. NEAU-GS84 nov., a novel actinomycete isolated from soil.</title>
        <authorList>
            <person name="Han L."/>
        </authorList>
    </citation>
    <scope>NUCLEOTIDE SEQUENCE [LARGE SCALE GENOMIC DNA]</scope>
    <source>
        <strain evidence="3 4">NEAU-GS84</strain>
    </source>
</reference>
<dbReference type="AlphaFoldDB" id="A0A7C9NMI0"/>
<dbReference type="InterPro" id="IPR002104">
    <property type="entry name" value="Integrase_catalytic"/>
</dbReference>
<gene>
    <name evidence="3" type="ORF">GT755_10830</name>
</gene>
<protein>
    <submittedName>
        <fullName evidence="3">Tyrosine-type recombinase/integrase</fullName>
    </submittedName>
</protein>
<keyword evidence="1" id="KW-0233">DNA recombination</keyword>
<dbReference type="GO" id="GO:0003677">
    <property type="term" value="F:DNA binding"/>
    <property type="evidence" value="ECO:0007669"/>
    <property type="project" value="InterPro"/>
</dbReference>
<evidence type="ECO:0000313" key="3">
    <source>
        <dbReference type="EMBL" id="NAS22176.1"/>
    </source>
</evidence>
<evidence type="ECO:0000256" key="1">
    <source>
        <dbReference type="ARBA" id="ARBA00023172"/>
    </source>
</evidence>
<dbReference type="PROSITE" id="PS51898">
    <property type="entry name" value="TYR_RECOMBINASE"/>
    <property type="match status" value="1"/>
</dbReference>
<dbReference type="Gene3D" id="1.10.443.10">
    <property type="entry name" value="Intergrase catalytic core"/>
    <property type="match status" value="1"/>
</dbReference>
<dbReference type="GO" id="GO:0006310">
    <property type="term" value="P:DNA recombination"/>
    <property type="evidence" value="ECO:0007669"/>
    <property type="project" value="UniProtKB-KW"/>
</dbReference>
<sequence>MAVLIKRYNLAHENARLPHARLHDLRHIHATTLLIAGTSVHVVAARLGHADPSITLRVYAHVIKSAEASAAETFAKAIGQ</sequence>
<evidence type="ECO:0000313" key="4">
    <source>
        <dbReference type="Proteomes" id="UP000479526"/>
    </source>
</evidence>
<evidence type="ECO:0000259" key="2">
    <source>
        <dbReference type="PROSITE" id="PS51898"/>
    </source>
</evidence>
<comment type="caution">
    <text evidence="3">The sequence shown here is derived from an EMBL/GenBank/DDBJ whole genome shotgun (WGS) entry which is preliminary data.</text>
</comment>
<dbReference type="Pfam" id="PF00589">
    <property type="entry name" value="Phage_integrase"/>
    <property type="match status" value="1"/>
</dbReference>
<keyword evidence="4" id="KW-1185">Reference proteome</keyword>
<organism evidence="3 4">
    <name type="scientific">Herbidospora solisilvae</name>
    <dbReference type="NCBI Taxonomy" id="2696284"/>
    <lineage>
        <taxon>Bacteria</taxon>
        <taxon>Bacillati</taxon>
        <taxon>Actinomycetota</taxon>
        <taxon>Actinomycetes</taxon>
        <taxon>Streptosporangiales</taxon>
        <taxon>Streptosporangiaceae</taxon>
        <taxon>Herbidospora</taxon>
    </lineage>
</organism>
<proteinExistence type="predicted"/>
<dbReference type="GO" id="GO:0015074">
    <property type="term" value="P:DNA integration"/>
    <property type="evidence" value="ECO:0007669"/>
    <property type="project" value="InterPro"/>
</dbReference>
<dbReference type="RefSeq" id="WP_161479585.1">
    <property type="nucleotide sequence ID" value="NZ_WXEW01000003.1"/>
</dbReference>
<dbReference type="Proteomes" id="UP000479526">
    <property type="component" value="Unassembled WGS sequence"/>
</dbReference>
<name>A0A7C9NMI0_9ACTN</name>
<dbReference type="InterPro" id="IPR011010">
    <property type="entry name" value="DNA_brk_join_enz"/>
</dbReference>
<accession>A0A7C9NMI0</accession>
<dbReference type="EMBL" id="WXEW01000003">
    <property type="protein sequence ID" value="NAS22176.1"/>
    <property type="molecule type" value="Genomic_DNA"/>
</dbReference>
<dbReference type="InterPro" id="IPR013762">
    <property type="entry name" value="Integrase-like_cat_sf"/>
</dbReference>
<feature type="domain" description="Tyr recombinase" evidence="2">
    <location>
        <begin position="1"/>
        <end position="72"/>
    </location>
</feature>